<accession>A0A0F9IVE2</accession>
<proteinExistence type="predicted"/>
<organism evidence="1">
    <name type="scientific">marine sediment metagenome</name>
    <dbReference type="NCBI Taxonomy" id="412755"/>
    <lineage>
        <taxon>unclassified sequences</taxon>
        <taxon>metagenomes</taxon>
        <taxon>ecological metagenomes</taxon>
    </lineage>
</organism>
<sequence>MERAWTDDMGEISGFGGSYEESCRAMVLAGIEWLEEHPDASVRFQEIDVISAETDEAKQFLDCLVETAESLGAGPAGAMVNFTTYRAMTAHKFGWEAYQGRMRDRPSR</sequence>
<dbReference type="AlphaFoldDB" id="A0A0F9IVE2"/>
<dbReference type="EMBL" id="LAZR01011510">
    <property type="protein sequence ID" value="KKM61294.1"/>
    <property type="molecule type" value="Genomic_DNA"/>
</dbReference>
<name>A0A0F9IVE2_9ZZZZ</name>
<protein>
    <submittedName>
        <fullName evidence="1">Uncharacterized protein</fullName>
    </submittedName>
</protein>
<gene>
    <name evidence="1" type="ORF">LCGC14_1533190</name>
</gene>
<comment type="caution">
    <text evidence="1">The sequence shown here is derived from an EMBL/GenBank/DDBJ whole genome shotgun (WGS) entry which is preliminary data.</text>
</comment>
<evidence type="ECO:0000313" key="1">
    <source>
        <dbReference type="EMBL" id="KKM61294.1"/>
    </source>
</evidence>
<reference evidence="1" key="1">
    <citation type="journal article" date="2015" name="Nature">
        <title>Complex archaea that bridge the gap between prokaryotes and eukaryotes.</title>
        <authorList>
            <person name="Spang A."/>
            <person name="Saw J.H."/>
            <person name="Jorgensen S.L."/>
            <person name="Zaremba-Niedzwiedzka K."/>
            <person name="Martijn J."/>
            <person name="Lind A.E."/>
            <person name="van Eijk R."/>
            <person name="Schleper C."/>
            <person name="Guy L."/>
            <person name="Ettema T.J."/>
        </authorList>
    </citation>
    <scope>NUCLEOTIDE SEQUENCE</scope>
</reference>